<accession>A0ABX8BDD2</accession>
<organism evidence="1 2">
    <name type="scientific">Chloracidobacterium validum</name>
    <dbReference type="NCBI Taxonomy" id="2821543"/>
    <lineage>
        <taxon>Bacteria</taxon>
        <taxon>Pseudomonadati</taxon>
        <taxon>Acidobacteriota</taxon>
        <taxon>Terriglobia</taxon>
        <taxon>Terriglobales</taxon>
        <taxon>Acidobacteriaceae</taxon>
        <taxon>Chloracidobacterium</taxon>
    </lineage>
</organism>
<dbReference type="EMBL" id="CP072648">
    <property type="protein sequence ID" value="QUW03545.1"/>
    <property type="molecule type" value="Genomic_DNA"/>
</dbReference>
<dbReference type="RefSeq" id="WP_211429435.1">
    <property type="nucleotide sequence ID" value="NZ_CP072648.1"/>
</dbReference>
<proteinExistence type="predicted"/>
<evidence type="ECO:0000313" key="1">
    <source>
        <dbReference type="EMBL" id="QUW03545.1"/>
    </source>
</evidence>
<dbReference type="Proteomes" id="UP000676506">
    <property type="component" value="Chromosome 1"/>
</dbReference>
<reference evidence="1 2" key="1">
    <citation type="submission" date="2021-03" db="EMBL/GenBank/DDBJ databases">
        <title>Genomic and phenotypic characterization of Chloracidobacterium isolates provides evidence for multiple species.</title>
        <authorList>
            <person name="Saini M.K."/>
            <person name="Costas A.M.G."/>
            <person name="Tank M."/>
            <person name="Bryant D.A."/>
        </authorList>
    </citation>
    <scope>NUCLEOTIDE SEQUENCE [LARGE SCALE GENOMIC DNA]</scope>
    <source>
        <strain evidence="1 2">BV2-C</strain>
    </source>
</reference>
<gene>
    <name evidence="1" type="ORF">J8C06_03660</name>
</gene>
<name>A0ABX8BDD2_9BACT</name>
<sequence>MSNAALPSSVAVVISLTADYRERMSEVVAALRVAGLNVTRQLHSLGQITGTVSRERLTDLERVPGVAYVEQSGEYHAL</sequence>
<evidence type="ECO:0000313" key="2">
    <source>
        <dbReference type="Proteomes" id="UP000676506"/>
    </source>
</evidence>
<protein>
    <recommendedName>
        <fullName evidence="3">Ketohydroxyglutarate aldolase</fullName>
    </recommendedName>
</protein>
<evidence type="ECO:0008006" key="3">
    <source>
        <dbReference type="Google" id="ProtNLM"/>
    </source>
</evidence>
<keyword evidence="2" id="KW-1185">Reference proteome</keyword>